<evidence type="ECO:0000259" key="4">
    <source>
        <dbReference type="PROSITE" id="PS50075"/>
    </source>
</evidence>
<dbReference type="PANTHER" id="PTHR45527:SF1">
    <property type="entry name" value="FATTY ACID SYNTHASE"/>
    <property type="match status" value="1"/>
</dbReference>
<name>A0ABN1W4H1_9ACTN</name>
<gene>
    <name evidence="5" type="ORF">GCM10009665_21830</name>
</gene>
<dbReference type="Gene3D" id="3.30.300.30">
    <property type="match status" value="1"/>
</dbReference>
<evidence type="ECO:0000313" key="5">
    <source>
        <dbReference type="EMBL" id="GAA1231096.1"/>
    </source>
</evidence>
<dbReference type="Pfam" id="PF00501">
    <property type="entry name" value="AMP-binding"/>
    <property type="match status" value="1"/>
</dbReference>
<accession>A0ABN1W4H1</accession>
<sequence>MTDPTTMTDHDTVTDPASGQPLSTAHGGPHERAAVQALFLDWVRRTPHAPALIDGERSWSYAELDRLAGTLADALGDRVRPGDLVGVCLDHSVALVATALAVARLGAVYLPLGPRPGERRLQAVARNLRLGCLIGDPAKLPPPHRDAERLPLALPGTDAAPAPVAAFAPPAQGSAGAPAGTFYAVLTSGSTGTPKAVAVDEAALGTVSSWYRGLTGLGPGDRHSLMIGVAFDPHLKELWATLTSGAALSVAPDEVRWDPGALTGWWRRAAITAAILPTPLAEPVLDLPWPGGLVLRHLTVGGDRLRRGPAADVTAHVHNAYGPAEATVVTTVHTMAPGGEGEAASRAEAPPIGRPLPGVALFVTDEQGRPVPRGTAGELRIGGAGLALGYLDPVLTARRFVPAPGGAGAAPDAAAIDRVYRTGDRVLMRADGVLEFQGRLDDQVKVSGVRIEPAEVAAAFERDPRVRRAVVAARVGVAGVVQLVAFVQPDSRDAVATGTDLLAQVRGWLPEQAVPGVVRLVEDFPLDANGKVDRAALLAAEENRPADGATVDAAPDTAPDTAPDASPTERTVLRLCRELLGRPALGPLDNFVDAGGNSLAASRLLVALEQECGVRLRAPQLLRQPDLRRLAELVEARRPSATAPVPAAS</sequence>
<feature type="region of interest" description="Disordered" evidence="3">
    <location>
        <begin position="1"/>
        <end position="28"/>
    </location>
</feature>
<keyword evidence="2" id="KW-0597">Phosphoprotein</keyword>
<dbReference type="SMART" id="SM00823">
    <property type="entry name" value="PKS_PP"/>
    <property type="match status" value="1"/>
</dbReference>
<protein>
    <recommendedName>
        <fullName evidence="4">Carrier domain-containing protein</fullName>
    </recommendedName>
</protein>
<dbReference type="Pfam" id="PF00550">
    <property type="entry name" value="PP-binding"/>
    <property type="match status" value="1"/>
</dbReference>
<proteinExistence type="predicted"/>
<dbReference type="Gene3D" id="1.10.1200.10">
    <property type="entry name" value="ACP-like"/>
    <property type="match status" value="1"/>
</dbReference>
<dbReference type="InterPro" id="IPR000873">
    <property type="entry name" value="AMP-dep_synth/lig_dom"/>
</dbReference>
<dbReference type="SUPFAM" id="SSF56801">
    <property type="entry name" value="Acetyl-CoA synthetase-like"/>
    <property type="match status" value="1"/>
</dbReference>
<reference evidence="5 6" key="1">
    <citation type="journal article" date="2019" name="Int. J. Syst. Evol. Microbiol.">
        <title>The Global Catalogue of Microorganisms (GCM) 10K type strain sequencing project: providing services to taxonomists for standard genome sequencing and annotation.</title>
        <authorList>
            <consortium name="The Broad Institute Genomics Platform"/>
            <consortium name="The Broad Institute Genome Sequencing Center for Infectious Disease"/>
            <person name="Wu L."/>
            <person name="Ma J."/>
        </authorList>
    </citation>
    <scope>NUCLEOTIDE SEQUENCE [LARGE SCALE GENOMIC DNA]</scope>
    <source>
        <strain evidence="5 6">JCM 13004</strain>
    </source>
</reference>
<dbReference type="SUPFAM" id="SSF47336">
    <property type="entry name" value="ACP-like"/>
    <property type="match status" value="1"/>
</dbReference>
<evidence type="ECO:0000256" key="3">
    <source>
        <dbReference type="SAM" id="MobiDB-lite"/>
    </source>
</evidence>
<dbReference type="InterPro" id="IPR042099">
    <property type="entry name" value="ANL_N_sf"/>
</dbReference>
<evidence type="ECO:0000256" key="2">
    <source>
        <dbReference type="ARBA" id="ARBA00022553"/>
    </source>
</evidence>
<dbReference type="Gene3D" id="3.40.50.12780">
    <property type="entry name" value="N-terminal domain of ligase-like"/>
    <property type="match status" value="1"/>
</dbReference>
<keyword evidence="6" id="KW-1185">Reference proteome</keyword>
<organism evidence="5 6">
    <name type="scientific">Kitasatospora nipponensis</name>
    <dbReference type="NCBI Taxonomy" id="258049"/>
    <lineage>
        <taxon>Bacteria</taxon>
        <taxon>Bacillati</taxon>
        <taxon>Actinomycetota</taxon>
        <taxon>Actinomycetes</taxon>
        <taxon>Kitasatosporales</taxon>
        <taxon>Streptomycetaceae</taxon>
        <taxon>Kitasatospora</taxon>
    </lineage>
</organism>
<feature type="domain" description="Carrier" evidence="4">
    <location>
        <begin position="563"/>
        <end position="638"/>
    </location>
</feature>
<dbReference type="InterPro" id="IPR009081">
    <property type="entry name" value="PP-bd_ACP"/>
</dbReference>
<dbReference type="Proteomes" id="UP001500037">
    <property type="component" value="Unassembled WGS sequence"/>
</dbReference>
<dbReference type="InterPro" id="IPR045851">
    <property type="entry name" value="AMP-bd_C_sf"/>
</dbReference>
<comment type="caution">
    <text evidence="5">The sequence shown here is derived from an EMBL/GenBank/DDBJ whole genome shotgun (WGS) entry which is preliminary data.</text>
</comment>
<dbReference type="PANTHER" id="PTHR45527">
    <property type="entry name" value="NONRIBOSOMAL PEPTIDE SYNTHETASE"/>
    <property type="match status" value="1"/>
</dbReference>
<feature type="compositionally biased region" description="Low complexity" evidence="3">
    <location>
        <begin position="546"/>
        <end position="567"/>
    </location>
</feature>
<dbReference type="InterPro" id="IPR036736">
    <property type="entry name" value="ACP-like_sf"/>
</dbReference>
<feature type="region of interest" description="Disordered" evidence="3">
    <location>
        <begin position="543"/>
        <end position="567"/>
    </location>
</feature>
<dbReference type="EMBL" id="BAAALF010000028">
    <property type="protein sequence ID" value="GAA1231096.1"/>
    <property type="molecule type" value="Genomic_DNA"/>
</dbReference>
<evidence type="ECO:0000256" key="1">
    <source>
        <dbReference type="ARBA" id="ARBA00022450"/>
    </source>
</evidence>
<dbReference type="InterPro" id="IPR020806">
    <property type="entry name" value="PKS_PP-bd"/>
</dbReference>
<dbReference type="PROSITE" id="PS50075">
    <property type="entry name" value="CARRIER"/>
    <property type="match status" value="1"/>
</dbReference>
<keyword evidence="1" id="KW-0596">Phosphopantetheine</keyword>
<evidence type="ECO:0000313" key="6">
    <source>
        <dbReference type="Proteomes" id="UP001500037"/>
    </source>
</evidence>
<dbReference type="RefSeq" id="WP_344441128.1">
    <property type="nucleotide sequence ID" value="NZ_BAAALF010000028.1"/>
</dbReference>